<feature type="region of interest" description="Disordered" evidence="1">
    <location>
        <begin position="231"/>
        <end position="304"/>
    </location>
</feature>
<proteinExistence type="predicted"/>
<dbReference type="EMBL" id="SJPL01000001">
    <property type="protein sequence ID" value="TWT68105.1"/>
    <property type="molecule type" value="Genomic_DNA"/>
</dbReference>
<feature type="region of interest" description="Disordered" evidence="1">
    <location>
        <begin position="333"/>
        <end position="393"/>
    </location>
</feature>
<keyword evidence="3" id="KW-1185">Reference proteome</keyword>
<evidence type="ECO:0000256" key="1">
    <source>
        <dbReference type="SAM" id="MobiDB-lite"/>
    </source>
</evidence>
<sequence length="681" mass="72612">MLNPTSHFAFERSKPIRCCGRAVGFAARAVAMVVSMAIGGMAMTGVAHAEEAVVPAIDADPYTVYVAHDSAFTRCGPDGKLYRTERLRHGQALDVYLETDDGWLGVRPPEDSFSWIQADDVDIEPNGKAATVRQDRSVVWIGTQLGRARQYRWQVQLAEGERVTILGRSEREGPDGPTDWLRIVPPSGEFRWVHRDQVAMSAEELIAQVQQNQMDAPESCCGEDLVAGEAQSLSQSADSQTIAQVSGGAKSPSYAQAPDLVPLQNPQDSHRRIAAASTEQDDRLTPIQAQPELRSPSAGQESFGTFDAPLADAELVDRVIGSGVDTSRIDASAGAVNTGQRGQPGQSAFGESPSDRQVSNSFHTAPGLSTARITSDPRLVDTGSAQAAPSADQIASDANWIGASRSSTTSPIQTVGGIQPLKAQVLGDVVPAAGWQTGRMTDALSKAADGFRGTPTRGRQVDAARIAQIEGEAVTADIARLQLVFARLIADSATSVEVEPILRAAQRIADQSGDHLVARRASVLVERAEQYIRIADRRDGGSMVTGHVPVGQPLSAAPMTATIRPVGNFQPVSEPSVAPEQVGVSRQADEVPGADPADVPSDLGAEWVSGKLVQVYSARANHPPFAVQDNTGKTLAYATPSPGYNLRRYLNQEIRVTGNHGYLSGLRTPHVLVTRAVRVMR</sequence>
<reference evidence="2 3" key="1">
    <citation type="submission" date="2019-02" db="EMBL/GenBank/DDBJ databases">
        <title>Deep-cultivation of Planctomycetes and their phenomic and genomic characterization uncovers novel biology.</title>
        <authorList>
            <person name="Wiegand S."/>
            <person name="Jogler M."/>
            <person name="Boedeker C."/>
            <person name="Pinto D."/>
            <person name="Vollmers J."/>
            <person name="Rivas-Marin E."/>
            <person name="Kohn T."/>
            <person name="Peeters S.H."/>
            <person name="Heuer A."/>
            <person name="Rast P."/>
            <person name="Oberbeckmann S."/>
            <person name="Bunk B."/>
            <person name="Jeske O."/>
            <person name="Meyerdierks A."/>
            <person name="Storesund J.E."/>
            <person name="Kallscheuer N."/>
            <person name="Luecker S."/>
            <person name="Lage O.M."/>
            <person name="Pohl T."/>
            <person name="Merkel B.J."/>
            <person name="Hornburger P."/>
            <person name="Mueller R.-W."/>
            <person name="Bruemmer F."/>
            <person name="Labrenz M."/>
            <person name="Spormann A.M."/>
            <person name="Op Den Camp H."/>
            <person name="Overmann J."/>
            <person name="Amann R."/>
            <person name="Jetten M.S.M."/>
            <person name="Mascher T."/>
            <person name="Medema M.H."/>
            <person name="Devos D.P."/>
            <person name="Kaster A.-K."/>
            <person name="Ovreas L."/>
            <person name="Rohde M."/>
            <person name="Galperin M.Y."/>
            <person name="Jogler C."/>
        </authorList>
    </citation>
    <scope>NUCLEOTIDE SEQUENCE [LARGE SCALE GENOMIC DNA]</scope>
    <source>
        <strain evidence="2 3">Pan14r</strain>
    </source>
</reference>
<gene>
    <name evidence="2" type="ORF">Pan14r_03430</name>
</gene>
<dbReference type="RefSeq" id="WP_146438130.1">
    <property type="nucleotide sequence ID" value="NZ_SJPL01000001.1"/>
</dbReference>
<feature type="compositionally biased region" description="Polar residues" evidence="1">
    <location>
        <begin position="231"/>
        <end position="244"/>
    </location>
</feature>
<organism evidence="2 3">
    <name type="scientific">Crateriforma conspicua</name>
    <dbReference type="NCBI Taxonomy" id="2527996"/>
    <lineage>
        <taxon>Bacteria</taxon>
        <taxon>Pseudomonadati</taxon>
        <taxon>Planctomycetota</taxon>
        <taxon>Planctomycetia</taxon>
        <taxon>Planctomycetales</taxon>
        <taxon>Planctomycetaceae</taxon>
        <taxon>Crateriforma</taxon>
    </lineage>
</organism>
<dbReference type="Proteomes" id="UP000317238">
    <property type="component" value="Unassembled WGS sequence"/>
</dbReference>
<dbReference type="OrthoDB" id="288013at2"/>
<evidence type="ECO:0000313" key="2">
    <source>
        <dbReference type="EMBL" id="TWT68105.1"/>
    </source>
</evidence>
<comment type="caution">
    <text evidence="2">The sequence shown here is derived from an EMBL/GenBank/DDBJ whole genome shotgun (WGS) entry which is preliminary data.</text>
</comment>
<evidence type="ECO:0000313" key="3">
    <source>
        <dbReference type="Proteomes" id="UP000317238"/>
    </source>
</evidence>
<name>A0A5C5Y1C0_9PLAN</name>
<feature type="compositionally biased region" description="Polar residues" evidence="1">
    <location>
        <begin position="335"/>
        <end position="346"/>
    </location>
</feature>
<accession>A0A5C5Y1C0</accession>
<dbReference type="AlphaFoldDB" id="A0A5C5Y1C0"/>
<protein>
    <submittedName>
        <fullName evidence="2">Uncharacterized protein</fullName>
    </submittedName>
</protein>